<proteinExistence type="predicted"/>
<reference evidence="3 4" key="1">
    <citation type="submission" date="2019-07" db="EMBL/GenBank/DDBJ databases">
        <title>Chromosome genome assembly for large yellow croaker.</title>
        <authorList>
            <person name="Xiao S."/>
        </authorList>
    </citation>
    <scope>NUCLEOTIDE SEQUENCE [LARGE SCALE GENOMIC DNA]</scope>
    <source>
        <strain evidence="3">JMULYC20181020</strain>
        <tissue evidence="3">Muscle</tissue>
    </source>
</reference>
<dbReference type="EMBL" id="REGW02000001">
    <property type="protein sequence ID" value="KAE8301001.1"/>
    <property type="molecule type" value="Genomic_DNA"/>
</dbReference>
<dbReference type="GO" id="GO:0016922">
    <property type="term" value="F:nuclear receptor binding"/>
    <property type="evidence" value="ECO:0007669"/>
    <property type="project" value="TreeGrafter"/>
</dbReference>
<dbReference type="AlphaFoldDB" id="A0A6G0JBT0"/>
<evidence type="ECO:0000256" key="1">
    <source>
        <dbReference type="SAM" id="Coils"/>
    </source>
</evidence>
<feature type="compositionally biased region" description="Low complexity" evidence="2">
    <location>
        <begin position="83"/>
        <end position="93"/>
    </location>
</feature>
<feature type="region of interest" description="Disordered" evidence="2">
    <location>
        <begin position="83"/>
        <end position="108"/>
    </location>
</feature>
<evidence type="ECO:0000256" key="2">
    <source>
        <dbReference type="SAM" id="MobiDB-lite"/>
    </source>
</evidence>
<dbReference type="GO" id="GO:0031492">
    <property type="term" value="F:nucleosomal DNA binding"/>
    <property type="evidence" value="ECO:0007669"/>
    <property type="project" value="TreeGrafter"/>
</dbReference>
<feature type="compositionally biased region" description="Polar residues" evidence="2">
    <location>
        <begin position="389"/>
        <end position="405"/>
    </location>
</feature>
<dbReference type="PANTHER" id="PTHR46232">
    <property type="entry name" value="SMARCE1 REGULATOR OF CHROMATIN"/>
    <property type="match status" value="1"/>
</dbReference>
<feature type="compositionally biased region" description="Basic and acidic residues" evidence="2">
    <location>
        <begin position="357"/>
        <end position="379"/>
    </location>
</feature>
<evidence type="ECO:0000313" key="4">
    <source>
        <dbReference type="Proteomes" id="UP000424527"/>
    </source>
</evidence>
<name>A0A6G0JBT0_LARCR</name>
<feature type="region of interest" description="Disordered" evidence="2">
    <location>
        <begin position="146"/>
        <end position="176"/>
    </location>
</feature>
<keyword evidence="1" id="KW-0175">Coiled coil</keyword>
<evidence type="ECO:0000313" key="3">
    <source>
        <dbReference type="EMBL" id="KAE8301001.1"/>
    </source>
</evidence>
<feature type="compositionally biased region" description="Polar residues" evidence="2">
    <location>
        <begin position="326"/>
        <end position="337"/>
    </location>
</feature>
<feature type="coiled-coil region" evidence="1">
    <location>
        <begin position="218"/>
        <end position="296"/>
    </location>
</feature>
<dbReference type="GO" id="GO:0045892">
    <property type="term" value="P:negative regulation of DNA-templated transcription"/>
    <property type="evidence" value="ECO:0007669"/>
    <property type="project" value="TreeGrafter"/>
</dbReference>
<keyword evidence="4" id="KW-1185">Reference proteome</keyword>
<protein>
    <submittedName>
        <fullName evidence="3">SWI/SNF-related matrix-associated actin-dependent regulator of chromatin subfamily E member 1</fullName>
    </submittedName>
</protein>
<dbReference type="GO" id="GO:0016514">
    <property type="term" value="C:SWI/SNF complex"/>
    <property type="evidence" value="ECO:0007669"/>
    <property type="project" value="TreeGrafter"/>
</dbReference>
<dbReference type="PANTHER" id="PTHR46232:SF1">
    <property type="entry name" value="SWI_SNF-RELATED MATRIX-ASSOCIATED ACTIN-DEPENDENT REGULATOR OF CHROMATIN SUBFAMILY E MEMBER 1"/>
    <property type="match status" value="1"/>
</dbReference>
<gene>
    <name evidence="3" type="ORF">D5F01_LYC01151</name>
</gene>
<feature type="region of interest" description="Disordered" evidence="2">
    <location>
        <begin position="323"/>
        <end position="421"/>
    </location>
</feature>
<sequence length="421" mass="46862">MRGGWGCNSGRFCRNLTSGPHFIRLLWGLFLRASWLAFPVKATTYTLWLGLKVLGKCPTLPGLWGTTHTAHLAYNNYRLGGSQSSNSRVTNSSGINIPKPPKPPDKPLMPYMRYSRKIEYNESMKAYHNSPAYLAYVNAKSRAEAALEEESRQRQSRLDKGEPYMSIQPAEDPDDYDDGFSIKHSAASRFQRNHRLISEILSESVVPDVRSVVTTARMQVLKRQVQSLMVHQRKLEAELLQIEDRHQDKKRKFIEATESFTNELKRLCCMKVEVDMEKISAEIAAAEEAARKRMAEREKDAGDRVAREAPTCVLAEEEKHICATHGNKSQHNSLSENSNKEGEEAESNTTDAPGKPKASEELEAHPGSEEGVSEDKESVPEGAMEEGTSDSNTGSETTSAQTEDAPTSEPLEGPSKARAAH</sequence>
<feature type="compositionally biased region" description="Basic and acidic residues" evidence="2">
    <location>
        <begin position="146"/>
        <end position="162"/>
    </location>
</feature>
<organism evidence="3 4">
    <name type="scientific">Larimichthys crocea</name>
    <name type="common">Large yellow croaker</name>
    <name type="synonym">Pseudosciaena crocea</name>
    <dbReference type="NCBI Taxonomy" id="215358"/>
    <lineage>
        <taxon>Eukaryota</taxon>
        <taxon>Metazoa</taxon>
        <taxon>Chordata</taxon>
        <taxon>Craniata</taxon>
        <taxon>Vertebrata</taxon>
        <taxon>Euteleostomi</taxon>
        <taxon>Actinopterygii</taxon>
        <taxon>Neopterygii</taxon>
        <taxon>Teleostei</taxon>
        <taxon>Neoteleostei</taxon>
        <taxon>Acanthomorphata</taxon>
        <taxon>Eupercaria</taxon>
        <taxon>Sciaenidae</taxon>
        <taxon>Larimichthys</taxon>
    </lineage>
</organism>
<dbReference type="Proteomes" id="UP000424527">
    <property type="component" value="Unassembled WGS sequence"/>
</dbReference>
<accession>A0A6G0JBT0</accession>
<comment type="caution">
    <text evidence="3">The sequence shown here is derived from an EMBL/GenBank/DDBJ whole genome shotgun (WGS) entry which is preliminary data.</text>
</comment>